<accession>A0A553I086</accession>
<dbReference type="Proteomes" id="UP000319160">
    <property type="component" value="Unassembled WGS sequence"/>
</dbReference>
<feature type="compositionally biased region" description="Low complexity" evidence="1">
    <location>
        <begin position="142"/>
        <end position="152"/>
    </location>
</feature>
<evidence type="ECO:0000256" key="1">
    <source>
        <dbReference type="SAM" id="MobiDB-lite"/>
    </source>
</evidence>
<comment type="caution">
    <text evidence="3">The sequence shown here is derived from an EMBL/GenBank/DDBJ whole genome shotgun (WGS) entry which is preliminary data.</text>
</comment>
<dbReference type="EMBL" id="VFLP01000028">
    <property type="protein sequence ID" value="TRX93601.1"/>
    <property type="molecule type" value="Genomic_DNA"/>
</dbReference>
<dbReference type="InterPro" id="IPR019261">
    <property type="entry name" value="PARG_cat_microbial"/>
</dbReference>
<feature type="compositionally biased region" description="Basic and acidic residues" evidence="1">
    <location>
        <begin position="350"/>
        <end position="370"/>
    </location>
</feature>
<feature type="compositionally biased region" description="Acidic residues" evidence="1">
    <location>
        <begin position="487"/>
        <end position="502"/>
    </location>
</feature>
<dbReference type="PANTHER" id="PTHR35596">
    <property type="entry name" value="DUF2263 DOMAIN-CONTAINING PROTEIN"/>
    <property type="match status" value="1"/>
</dbReference>
<dbReference type="PANTHER" id="PTHR35596:SF1">
    <property type="entry name" value="MICROBIAL-TYPE PARG CATALYTIC DOMAIN-CONTAINING PROTEIN"/>
    <property type="match status" value="1"/>
</dbReference>
<organism evidence="3 4">
    <name type="scientific">Xylaria flabelliformis</name>
    <dbReference type="NCBI Taxonomy" id="2512241"/>
    <lineage>
        <taxon>Eukaryota</taxon>
        <taxon>Fungi</taxon>
        <taxon>Dikarya</taxon>
        <taxon>Ascomycota</taxon>
        <taxon>Pezizomycotina</taxon>
        <taxon>Sordariomycetes</taxon>
        <taxon>Xylariomycetidae</taxon>
        <taxon>Xylariales</taxon>
        <taxon>Xylariaceae</taxon>
        <taxon>Xylaria</taxon>
    </lineage>
</organism>
<gene>
    <name evidence="3" type="ORF">FHL15_005573</name>
</gene>
<proteinExistence type="predicted"/>
<feature type="region of interest" description="Disordered" evidence="1">
    <location>
        <begin position="350"/>
        <end position="388"/>
    </location>
</feature>
<dbReference type="Gene3D" id="3.40.220.10">
    <property type="entry name" value="Leucine Aminopeptidase, subunit E, domain 1"/>
    <property type="match status" value="1"/>
</dbReference>
<evidence type="ECO:0000313" key="3">
    <source>
        <dbReference type="EMBL" id="TRX93601.1"/>
    </source>
</evidence>
<feature type="region of interest" description="Disordered" evidence="1">
    <location>
        <begin position="137"/>
        <end position="162"/>
    </location>
</feature>
<dbReference type="AlphaFoldDB" id="A0A553I086"/>
<feature type="compositionally biased region" description="Basic and acidic residues" evidence="1">
    <location>
        <begin position="90"/>
        <end position="110"/>
    </location>
</feature>
<sequence>MGRTEPTIVKPPAAFRRDARAKRARATLNKVIPAMLSAHPRARQGVERSELVVDPPTLPPLSSDGKKRDDAAGGSADVKTAGGRRRRKKLAMEEDNRGGDETLSHEEKGAGRSAANGPPRITLCVGDALTAAQGLLSHSTSQQNQNQKQQYQHQRKGGVSAEASGRKYKKVGILNMASPLAPGGGFLNGATGPEASLCLRTTLLPALRDEFYRLPELGVVYTPDVLVFRPLGDGSERKSSGSIEDDEDDILLPKNDRWFVDVASAAMLRLPETTSDEDEEDEEGWRTAYASASDRALAERKMRAVLRVFATRGCEAVVLGAWGCGPHEGNPIAEIAAAWRRVLGVEHGEDHHDRRWSESKDKKGVVDKVRSGGGGGKNKKRNKEQQEREPWGAYFSDVIFAIKDRGTATSFARVFGEEYIAASSPALISSPSSTIDDDEEEEPRVSELREKIAELEVQVAQVRSPHLRVGLESVLAGLRRQFPSLGENDDDNDNDNDVDDDHDGVSSSGQDPECLSETDEN</sequence>
<dbReference type="STRING" id="2512241.A0A553I086"/>
<name>A0A553I086_9PEZI</name>
<feature type="region of interest" description="Disordered" evidence="1">
    <location>
        <begin position="1"/>
        <end position="119"/>
    </location>
</feature>
<reference evidence="4" key="1">
    <citation type="submission" date="2019-06" db="EMBL/GenBank/DDBJ databases">
        <title>Draft genome sequence of the griseofulvin-producing fungus Xylaria cubensis strain G536.</title>
        <authorList>
            <person name="Mead M.E."/>
            <person name="Raja H.A."/>
            <person name="Steenwyk J.L."/>
            <person name="Knowles S.L."/>
            <person name="Oberlies N.H."/>
            <person name="Rokas A."/>
        </authorList>
    </citation>
    <scope>NUCLEOTIDE SEQUENCE [LARGE SCALE GENOMIC DNA]</scope>
    <source>
        <strain evidence="4">G536</strain>
    </source>
</reference>
<dbReference type="Pfam" id="PF10021">
    <property type="entry name" value="PARG_cat_microb"/>
    <property type="match status" value="1"/>
</dbReference>
<protein>
    <recommendedName>
        <fullName evidence="2">Microbial-type PARG catalytic domain-containing protein</fullName>
    </recommendedName>
</protein>
<evidence type="ECO:0000313" key="4">
    <source>
        <dbReference type="Proteomes" id="UP000319160"/>
    </source>
</evidence>
<feature type="region of interest" description="Disordered" evidence="1">
    <location>
        <begin position="482"/>
        <end position="521"/>
    </location>
</feature>
<evidence type="ECO:0000259" key="2">
    <source>
        <dbReference type="Pfam" id="PF10021"/>
    </source>
</evidence>
<feature type="domain" description="Microbial-type PARG catalytic" evidence="2">
    <location>
        <begin position="161"/>
        <end position="229"/>
    </location>
</feature>
<dbReference type="InterPro" id="IPR043472">
    <property type="entry name" value="Macro_dom-like"/>
</dbReference>
<dbReference type="OrthoDB" id="9985428at2759"/>
<keyword evidence="4" id="KW-1185">Reference proteome</keyword>